<gene>
    <name evidence="4" type="ORF">CQR47_1601</name>
</gene>
<keyword evidence="1" id="KW-0479">Metal-binding</keyword>
<dbReference type="EMBL" id="PCGY01000021">
    <property type="protein sequence ID" value="PKU89505.1"/>
    <property type="molecule type" value="Genomic_DNA"/>
</dbReference>
<reference evidence="4 5" key="1">
    <citation type="submission" date="2017-10" db="EMBL/GenBank/DDBJ databases">
        <title>Bifidobacterium genomics.</title>
        <authorList>
            <person name="Lugli G.A."/>
            <person name="Milani C."/>
            <person name="Mancabelli L."/>
        </authorList>
    </citation>
    <scope>NUCLEOTIDE SEQUENCE [LARGE SCALE GENOMIC DNA]</scope>
    <source>
        <strain evidence="4 5">1542B</strain>
    </source>
</reference>
<evidence type="ECO:0000256" key="1">
    <source>
        <dbReference type="PROSITE-ProRule" id="PRU00325"/>
    </source>
</evidence>
<sequence>MGNGQHTCKLMDFSSLFDQRILDRAYGYRDAGMVTDIRQSTDDTDLWHAQVAGSLGFYDVDIRIHGGAVMSAACTCPYGQKHSYCKHVGAVLLTIADQQDERQTDAALPNDASEAVRWYWNDQFPGADGWKAVDVLDEQDWKAVRRVLETALGLPDSQLHLVSLIRANDSYTKRSSTSAQRSNQTNANMRLLVPLFHPTDVAQLPHGWFTFLEAAYERLGDREGLRHMYSRYILMARTPPEAVYVQRLRQVSGEHWQEDRDAIVDFASRHSLEISYGGNNPAYERLLREEHLPQAAAIYCRHNANPRVLLNLLDLVAQTDPERWKDRVCTMLLQPDSEFYRVNNDASVRYVAAWISRIETVFGEELAHELATQIVCMFPQREWLHTRLLPYCGVTESEQEPETTDEDTDDSDGGNEESNEQEQ</sequence>
<feature type="domain" description="SWIM-type" evidence="3">
    <location>
        <begin position="58"/>
        <end position="96"/>
    </location>
</feature>
<organism evidence="4 5">
    <name type="scientific">Bifidobacterium thermophilum</name>
    <dbReference type="NCBI Taxonomy" id="33905"/>
    <lineage>
        <taxon>Bacteria</taxon>
        <taxon>Bacillati</taxon>
        <taxon>Actinomycetota</taxon>
        <taxon>Actinomycetes</taxon>
        <taxon>Bifidobacteriales</taxon>
        <taxon>Bifidobacteriaceae</taxon>
        <taxon>Bifidobacterium</taxon>
    </lineage>
</organism>
<name>A0A2N3QFM7_9BIFI</name>
<comment type="caution">
    <text evidence="4">The sequence shown here is derived from an EMBL/GenBank/DDBJ whole genome shotgun (WGS) entry which is preliminary data.</text>
</comment>
<dbReference type="InterPro" id="IPR007527">
    <property type="entry name" value="Znf_SWIM"/>
</dbReference>
<dbReference type="PROSITE" id="PS50966">
    <property type="entry name" value="ZF_SWIM"/>
    <property type="match status" value="1"/>
</dbReference>
<dbReference type="RefSeq" id="WP_180334597.1">
    <property type="nucleotide sequence ID" value="NZ_PCGY01000021.1"/>
</dbReference>
<protein>
    <submittedName>
        <fullName evidence="4">Zinc finger, SWIM domain-containing protein</fullName>
    </submittedName>
</protein>
<dbReference type="GO" id="GO:0008270">
    <property type="term" value="F:zinc ion binding"/>
    <property type="evidence" value="ECO:0007669"/>
    <property type="project" value="UniProtKB-KW"/>
</dbReference>
<feature type="compositionally biased region" description="Acidic residues" evidence="2">
    <location>
        <begin position="397"/>
        <end position="423"/>
    </location>
</feature>
<evidence type="ECO:0000313" key="4">
    <source>
        <dbReference type="EMBL" id="PKU89505.1"/>
    </source>
</evidence>
<keyword evidence="1" id="KW-0862">Zinc</keyword>
<dbReference type="Pfam" id="PF04434">
    <property type="entry name" value="SWIM"/>
    <property type="match status" value="1"/>
</dbReference>
<evidence type="ECO:0000313" key="5">
    <source>
        <dbReference type="Proteomes" id="UP000233727"/>
    </source>
</evidence>
<accession>A0A2N3QFM7</accession>
<feature type="region of interest" description="Disordered" evidence="2">
    <location>
        <begin position="395"/>
        <end position="423"/>
    </location>
</feature>
<evidence type="ECO:0000259" key="3">
    <source>
        <dbReference type="PROSITE" id="PS50966"/>
    </source>
</evidence>
<evidence type="ECO:0000256" key="2">
    <source>
        <dbReference type="SAM" id="MobiDB-lite"/>
    </source>
</evidence>
<dbReference type="AlphaFoldDB" id="A0A2N3QFM7"/>
<dbReference type="Proteomes" id="UP000233727">
    <property type="component" value="Unassembled WGS sequence"/>
</dbReference>
<keyword evidence="1" id="KW-0863">Zinc-finger</keyword>
<proteinExistence type="predicted"/>